<protein>
    <submittedName>
        <fullName evidence="1">Uncharacterized protein</fullName>
    </submittedName>
</protein>
<dbReference type="EMBL" id="VSRR010036089">
    <property type="protein sequence ID" value="MPC73109.1"/>
    <property type="molecule type" value="Genomic_DNA"/>
</dbReference>
<gene>
    <name evidence="1" type="ORF">E2C01_067427</name>
</gene>
<comment type="caution">
    <text evidence="1">The sequence shown here is derived from an EMBL/GenBank/DDBJ whole genome shotgun (WGS) entry which is preliminary data.</text>
</comment>
<keyword evidence="2" id="KW-1185">Reference proteome</keyword>
<dbReference type="AlphaFoldDB" id="A0A5B7HTL0"/>
<evidence type="ECO:0000313" key="1">
    <source>
        <dbReference type="EMBL" id="MPC73109.1"/>
    </source>
</evidence>
<organism evidence="1 2">
    <name type="scientific">Portunus trituberculatus</name>
    <name type="common">Swimming crab</name>
    <name type="synonym">Neptunus trituberculatus</name>
    <dbReference type="NCBI Taxonomy" id="210409"/>
    <lineage>
        <taxon>Eukaryota</taxon>
        <taxon>Metazoa</taxon>
        <taxon>Ecdysozoa</taxon>
        <taxon>Arthropoda</taxon>
        <taxon>Crustacea</taxon>
        <taxon>Multicrustacea</taxon>
        <taxon>Malacostraca</taxon>
        <taxon>Eumalacostraca</taxon>
        <taxon>Eucarida</taxon>
        <taxon>Decapoda</taxon>
        <taxon>Pleocyemata</taxon>
        <taxon>Brachyura</taxon>
        <taxon>Eubrachyura</taxon>
        <taxon>Portunoidea</taxon>
        <taxon>Portunidae</taxon>
        <taxon>Portuninae</taxon>
        <taxon>Portunus</taxon>
    </lineage>
</organism>
<proteinExistence type="predicted"/>
<dbReference type="Proteomes" id="UP000324222">
    <property type="component" value="Unassembled WGS sequence"/>
</dbReference>
<name>A0A5B7HTL0_PORTR</name>
<sequence length="96" mass="10274">MHAPGYLEMPATGGGGWPRVHCGNVSGTLASFLGFLLVALQQARYRVTVPRPDQRVSEGDGTDETRMKWMREGGASIGVREVRWCGPADTGGVGGW</sequence>
<evidence type="ECO:0000313" key="2">
    <source>
        <dbReference type="Proteomes" id="UP000324222"/>
    </source>
</evidence>
<reference evidence="1 2" key="1">
    <citation type="submission" date="2019-05" db="EMBL/GenBank/DDBJ databases">
        <title>Another draft genome of Portunus trituberculatus and its Hox gene families provides insights of decapod evolution.</title>
        <authorList>
            <person name="Jeong J.-H."/>
            <person name="Song I."/>
            <person name="Kim S."/>
            <person name="Choi T."/>
            <person name="Kim D."/>
            <person name="Ryu S."/>
            <person name="Kim W."/>
        </authorList>
    </citation>
    <scope>NUCLEOTIDE SEQUENCE [LARGE SCALE GENOMIC DNA]</scope>
    <source>
        <tissue evidence="1">Muscle</tissue>
    </source>
</reference>
<accession>A0A5B7HTL0</accession>